<dbReference type="STRING" id="1121884.SAMN02745131_01591"/>
<organism evidence="1 2">
    <name type="scientific">Flavisolibacter ginsengisoli DSM 18119</name>
    <dbReference type="NCBI Taxonomy" id="1121884"/>
    <lineage>
        <taxon>Bacteria</taxon>
        <taxon>Pseudomonadati</taxon>
        <taxon>Bacteroidota</taxon>
        <taxon>Chitinophagia</taxon>
        <taxon>Chitinophagales</taxon>
        <taxon>Chitinophagaceae</taxon>
        <taxon>Flavisolibacter</taxon>
    </lineage>
</organism>
<dbReference type="AlphaFoldDB" id="A0A1M4Y463"/>
<proteinExistence type="predicted"/>
<sequence length="110" mass="12454">MSNTGTNTLIKESSNKRHHKKAILFLKEAGATVTDSYQVTVCDNDHTLDKGEVGNAFTVDTDHGKTWLDSSSINFTWLSSDTLQIDYDKKLRTFIQENIVQEVTLIYKAR</sequence>
<keyword evidence="2" id="KW-1185">Reference proteome</keyword>
<gene>
    <name evidence="1" type="ORF">SAMN02745131_01591</name>
</gene>
<reference evidence="1 2" key="1">
    <citation type="submission" date="2016-11" db="EMBL/GenBank/DDBJ databases">
        <authorList>
            <person name="Jaros S."/>
            <person name="Januszkiewicz K."/>
            <person name="Wedrychowicz H."/>
        </authorList>
    </citation>
    <scope>NUCLEOTIDE SEQUENCE [LARGE SCALE GENOMIC DNA]</scope>
    <source>
        <strain evidence="1 2">DSM 18119</strain>
    </source>
</reference>
<protein>
    <submittedName>
        <fullName evidence="1">Uncharacterized protein</fullName>
    </submittedName>
</protein>
<name>A0A1M4Y463_9BACT</name>
<dbReference type="Proteomes" id="UP000184048">
    <property type="component" value="Unassembled WGS sequence"/>
</dbReference>
<evidence type="ECO:0000313" key="2">
    <source>
        <dbReference type="Proteomes" id="UP000184048"/>
    </source>
</evidence>
<dbReference type="EMBL" id="FQUU01000005">
    <property type="protein sequence ID" value="SHF00587.1"/>
    <property type="molecule type" value="Genomic_DNA"/>
</dbReference>
<evidence type="ECO:0000313" key="1">
    <source>
        <dbReference type="EMBL" id="SHF00587.1"/>
    </source>
</evidence>
<accession>A0A1M4Y463</accession>